<accession>A0A3N0GMI0</accession>
<dbReference type="RefSeq" id="WP_123223064.1">
    <property type="nucleotide sequence ID" value="NZ_RJSF01000040.1"/>
</dbReference>
<evidence type="ECO:0000313" key="3">
    <source>
        <dbReference type="EMBL" id="RNM13657.1"/>
    </source>
</evidence>
<keyword evidence="2" id="KW-0472">Membrane</keyword>
<feature type="region of interest" description="Disordered" evidence="1">
    <location>
        <begin position="81"/>
        <end position="163"/>
    </location>
</feature>
<feature type="compositionally biased region" description="Gly residues" evidence="1">
    <location>
        <begin position="134"/>
        <end position="146"/>
    </location>
</feature>
<name>A0A3N0GMI0_9ACTN</name>
<evidence type="ECO:0000256" key="2">
    <source>
        <dbReference type="SAM" id="Phobius"/>
    </source>
</evidence>
<feature type="compositionally biased region" description="Polar residues" evidence="1">
    <location>
        <begin position="1"/>
        <end position="10"/>
    </location>
</feature>
<feature type="compositionally biased region" description="Basic and acidic residues" evidence="1">
    <location>
        <begin position="121"/>
        <end position="130"/>
    </location>
</feature>
<reference evidence="3 4" key="1">
    <citation type="submission" date="2018-11" db="EMBL/GenBank/DDBJ databases">
        <authorList>
            <person name="Li F."/>
        </authorList>
    </citation>
    <scope>NUCLEOTIDE SEQUENCE [LARGE SCALE GENOMIC DNA]</scope>
    <source>
        <strain evidence="3 4">Gsoil 818</strain>
    </source>
</reference>
<feature type="compositionally biased region" description="Low complexity" evidence="1">
    <location>
        <begin position="21"/>
        <end position="49"/>
    </location>
</feature>
<keyword evidence="2" id="KW-1133">Transmembrane helix</keyword>
<feature type="region of interest" description="Disordered" evidence="1">
    <location>
        <begin position="1"/>
        <end position="56"/>
    </location>
</feature>
<dbReference type="EMBL" id="RJSF01000040">
    <property type="protein sequence ID" value="RNM13657.1"/>
    <property type="molecule type" value="Genomic_DNA"/>
</dbReference>
<evidence type="ECO:0000313" key="4">
    <source>
        <dbReference type="Proteomes" id="UP000279994"/>
    </source>
</evidence>
<proteinExistence type="predicted"/>
<keyword evidence="2" id="KW-0812">Transmembrane</keyword>
<protein>
    <submittedName>
        <fullName evidence="3">Uncharacterized protein</fullName>
    </submittedName>
</protein>
<organism evidence="3 4">
    <name type="scientific">Nocardioides pocheonensis</name>
    <dbReference type="NCBI Taxonomy" id="661485"/>
    <lineage>
        <taxon>Bacteria</taxon>
        <taxon>Bacillati</taxon>
        <taxon>Actinomycetota</taxon>
        <taxon>Actinomycetes</taxon>
        <taxon>Propionibacteriales</taxon>
        <taxon>Nocardioidaceae</taxon>
        <taxon>Nocardioides</taxon>
    </lineage>
</organism>
<dbReference type="AlphaFoldDB" id="A0A3N0GMI0"/>
<keyword evidence="4" id="KW-1185">Reference proteome</keyword>
<feature type="transmembrane region" description="Helical" evidence="2">
    <location>
        <begin position="63"/>
        <end position="83"/>
    </location>
</feature>
<gene>
    <name evidence="3" type="ORF">EFL26_11720</name>
</gene>
<comment type="caution">
    <text evidence="3">The sequence shown here is derived from an EMBL/GenBank/DDBJ whole genome shotgun (WGS) entry which is preliminary data.</text>
</comment>
<sequence>MADQPTTPSGSRWEPESNETPADPADGAPADATAYADLPDASPAPALDDPAAEERRAQLRSRAILAGAATALTLGAGLTGFVVGHSTAGNGGTDFRPANFTGQVPGNGRLGQGQQGPPSFGDRDGDHVGDPDGDGNGGPGFPGGSGSSSSSGTDGAGTSANPT</sequence>
<dbReference type="Proteomes" id="UP000279994">
    <property type="component" value="Unassembled WGS sequence"/>
</dbReference>
<feature type="compositionally biased region" description="Low complexity" evidence="1">
    <location>
        <begin position="147"/>
        <end position="163"/>
    </location>
</feature>
<evidence type="ECO:0000256" key="1">
    <source>
        <dbReference type="SAM" id="MobiDB-lite"/>
    </source>
</evidence>